<reference evidence="2 3" key="1">
    <citation type="journal article" date="2008" name="Nature">
        <title>The genome of Laccaria bicolor provides insights into mycorrhizal symbiosis.</title>
        <authorList>
            <person name="Martin F."/>
            <person name="Aerts A."/>
            <person name="Ahren D."/>
            <person name="Brun A."/>
            <person name="Danchin E.G.J."/>
            <person name="Duchaussoy F."/>
            <person name="Gibon J."/>
            <person name="Kohler A."/>
            <person name="Lindquist E."/>
            <person name="Pereda V."/>
            <person name="Salamov A."/>
            <person name="Shapiro H.J."/>
            <person name="Wuyts J."/>
            <person name="Blaudez D."/>
            <person name="Buee M."/>
            <person name="Brokstein P."/>
            <person name="Canbaeck B."/>
            <person name="Cohen D."/>
            <person name="Courty P.E."/>
            <person name="Coutinho P.M."/>
            <person name="Delaruelle C."/>
            <person name="Detter J.C."/>
            <person name="Deveau A."/>
            <person name="DiFazio S."/>
            <person name="Duplessis S."/>
            <person name="Fraissinet-Tachet L."/>
            <person name="Lucic E."/>
            <person name="Frey-Klett P."/>
            <person name="Fourrey C."/>
            <person name="Feussner I."/>
            <person name="Gay G."/>
            <person name="Grimwood J."/>
            <person name="Hoegger P.J."/>
            <person name="Jain P."/>
            <person name="Kilaru S."/>
            <person name="Labbe J."/>
            <person name="Lin Y.C."/>
            <person name="Legue V."/>
            <person name="Le Tacon F."/>
            <person name="Marmeisse R."/>
            <person name="Melayah D."/>
            <person name="Montanini B."/>
            <person name="Muratet M."/>
            <person name="Nehls U."/>
            <person name="Niculita-Hirzel H."/>
            <person name="Oudot-Le Secq M.P."/>
            <person name="Peter M."/>
            <person name="Quesneville H."/>
            <person name="Rajashekar B."/>
            <person name="Reich M."/>
            <person name="Rouhier N."/>
            <person name="Schmutz J."/>
            <person name="Yin T."/>
            <person name="Chalot M."/>
            <person name="Henrissat B."/>
            <person name="Kuees U."/>
            <person name="Lucas S."/>
            <person name="Van de Peer Y."/>
            <person name="Podila G.K."/>
            <person name="Polle A."/>
            <person name="Pukkila P.J."/>
            <person name="Richardson P.M."/>
            <person name="Rouze P."/>
            <person name="Sanders I.R."/>
            <person name="Stajich J.E."/>
            <person name="Tunlid A."/>
            <person name="Tuskan G."/>
            <person name="Grigoriev I.V."/>
        </authorList>
    </citation>
    <scope>NUCLEOTIDE SEQUENCE [LARGE SCALE GENOMIC DNA]</scope>
    <source>
        <strain evidence="3">S238N-H82 / ATCC MYA-4686</strain>
    </source>
</reference>
<accession>B0DI05</accession>
<sequence length="558" mass="63875">MASLLKRHLNTNYVPSDIERREIFRILEEPQTRLSKINDEIERMRETLEEMKRQRDELSQHIDQYRALTSSIRLLPQEILLEIFVHCLPKDHNAFMSSHEAPLLLGRICSRWRSISLSAPKLWTTIHVPVPAPAEMHPEQVITKAEHMVASKRMIGLRTRALQEWLNRSGSLPVDISLNQWAELVAANYANSAQPIVDVILSVAHRWRNITVAAPADTMESFLSHPPHNLPFLQSLKFIFVWRWQPGLNNRYPEYNICTAPSLRKLSFDQFQGNPLRLPVNWEHLTDLSLTFQREVSGQLSLNQAAELLSQCRHLVRCKLAVGRSYQAQALVHLSAFALPYLECLTVFEVSDATSMFNCLDLPALRQVTYYTCVAPHLSQRSSLITLLSKSNGSIREFTVNPQQFTREELIECLRLIPHATTLTLDNHTARHRRAIGAYGRNPTISHKDLLESFLQSTTGGHPLCPKLQALHVSSHLDISDEDLLDFILEKQSGLASNVLPLKRLHIHFLRPRGMDVVPHLKVMKGFDLRLCYAERSMETLFSPSEMVDIPDVEFPFT</sequence>
<dbReference type="KEGG" id="lbc:LACBIDRAFT_302620"/>
<proteinExistence type="predicted"/>
<dbReference type="EMBL" id="DS547111">
    <property type="protein sequence ID" value="EDR05821.1"/>
    <property type="molecule type" value="Genomic_DNA"/>
</dbReference>
<dbReference type="OrthoDB" id="3365698at2759"/>
<dbReference type="AlphaFoldDB" id="B0DI05"/>
<dbReference type="RefSeq" id="XP_001883497.1">
    <property type="nucleotide sequence ID" value="XM_001883462.1"/>
</dbReference>
<dbReference type="Proteomes" id="UP000001194">
    <property type="component" value="Unassembled WGS sequence"/>
</dbReference>
<keyword evidence="3" id="KW-1185">Reference proteome</keyword>
<gene>
    <name evidence="2" type="ORF">LACBIDRAFT_302620</name>
</gene>
<organism evidence="3">
    <name type="scientific">Laccaria bicolor (strain S238N-H82 / ATCC MYA-4686)</name>
    <name type="common">Bicoloured deceiver</name>
    <name type="synonym">Laccaria laccata var. bicolor</name>
    <dbReference type="NCBI Taxonomy" id="486041"/>
    <lineage>
        <taxon>Eukaryota</taxon>
        <taxon>Fungi</taxon>
        <taxon>Dikarya</taxon>
        <taxon>Basidiomycota</taxon>
        <taxon>Agaricomycotina</taxon>
        <taxon>Agaricomycetes</taxon>
        <taxon>Agaricomycetidae</taxon>
        <taxon>Agaricales</taxon>
        <taxon>Agaricineae</taxon>
        <taxon>Hydnangiaceae</taxon>
        <taxon>Laccaria</taxon>
    </lineage>
</organism>
<dbReference type="Gene3D" id="1.20.1280.50">
    <property type="match status" value="1"/>
</dbReference>
<dbReference type="GeneID" id="6079234"/>
<evidence type="ECO:0000313" key="3">
    <source>
        <dbReference type="Proteomes" id="UP000001194"/>
    </source>
</evidence>
<keyword evidence="1" id="KW-0175">Coiled coil</keyword>
<feature type="coiled-coil region" evidence="1">
    <location>
        <begin position="34"/>
        <end position="68"/>
    </location>
</feature>
<evidence type="ECO:0000256" key="1">
    <source>
        <dbReference type="SAM" id="Coils"/>
    </source>
</evidence>
<name>B0DI05_LACBS</name>
<dbReference type="InParanoid" id="B0DI05"/>
<evidence type="ECO:0000313" key="2">
    <source>
        <dbReference type="EMBL" id="EDR05821.1"/>
    </source>
</evidence>
<protein>
    <submittedName>
        <fullName evidence="2">Predicted protein</fullName>
    </submittedName>
</protein>
<dbReference type="HOGENOM" id="CLU_018544_12_0_1"/>